<evidence type="ECO:0000256" key="4">
    <source>
        <dbReference type="ARBA" id="ARBA00022692"/>
    </source>
</evidence>
<evidence type="ECO:0000256" key="6">
    <source>
        <dbReference type="ARBA" id="ARBA00023136"/>
    </source>
</evidence>
<evidence type="ECO:0000313" key="10">
    <source>
        <dbReference type="Proteomes" id="UP000269289"/>
    </source>
</evidence>
<evidence type="ECO:0000256" key="3">
    <source>
        <dbReference type="ARBA" id="ARBA00022475"/>
    </source>
</evidence>
<evidence type="ECO:0000256" key="2">
    <source>
        <dbReference type="ARBA" id="ARBA00022448"/>
    </source>
</evidence>
<dbReference type="InterPro" id="IPR000515">
    <property type="entry name" value="MetI-like"/>
</dbReference>
<dbReference type="CDD" id="cd06261">
    <property type="entry name" value="TM_PBP2"/>
    <property type="match status" value="1"/>
</dbReference>
<dbReference type="GO" id="GO:0005886">
    <property type="term" value="C:plasma membrane"/>
    <property type="evidence" value="ECO:0007669"/>
    <property type="project" value="UniProtKB-SubCell"/>
</dbReference>
<proteinExistence type="inferred from homology"/>
<dbReference type="Gene3D" id="1.10.3720.10">
    <property type="entry name" value="MetI-like"/>
    <property type="match status" value="1"/>
</dbReference>
<evidence type="ECO:0000256" key="7">
    <source>
        <dbReference type="RuleBase" id="RU363032"/>
    </source>
</evidence>
<evidence type="ECO:0000256" key="5">
    <source>
        <dbReference type="ARBA" id="ARBA00022989"/>
    </source>
</evidence>
<feature type="domain" description="ABC transmembrane type-1" evidence="8">
    <location>
        <begin position="95"/>
        <end position="287"/>
    </location>
</feature>
<feature type="transmembrane region" description="Helical" evidence="7">
    <location>
        <begin position="94"/>
        <end position="118"/>
    </location>
</feature>
<accession>A0A3M2JUF0</accession>
<dbReference type="SUPFAM" id="SSF161098">
    <property type="entry name" value="MetI-like"/>
    <property type="match status" value="1"/>
</dbReference>
<sequence length="301" mass="33160">MTMTTSTPLAPPTTAVPLAPVVHRRRRRPTPGRIALLVVLSVGLAGTLLPFAWMLLGAFKTKAEIMRRPITWWPEAPTLDNFRAWFFEFDMTRYFVNSVFLAVVSVATTLLFCSMVGWALAKLEFPGKKVLITVVLSTMFVPGIVTLIPQFVLIANLNMVGTYWGLILPGMVGAFGVFLMRQFMLEIPDSLLDAARIDGAGEFRIFARIVMPLCRAPLATLAIFTFMGSWNGFLWPLIVSQRDSLYTLPVALALYTSPTGDKGAEFGLQMAGSVLIIVPVLIVFVAMQKHFVQGIAMTGIK</sequence>
<dbReference type="AlphaFoldDB" id="A0A3M2JUF0"/>
<feature type="transmembrane region" description="Helical" evidence="7">
    <location>
        <begin position="266"/>
        <end position="287"/>
    </location>
</feature>
<dbReference type="Pfam" id="PF00528">
    <property type="entry name" value="BPD_transp_1"/>
    <property type="match status" value="1"/>
</dbReference>
<comment type="similarity">
    <text evidence="7">Belongs to the binding-protein-dependent transport system permease family.</text>
</comment>
<evidence type="ECO:0000259" key="8">
    <source>
        <dbReference type="PROSITE" id="PS50928"/>
    </source>
</evidence>
<feature type="transmembrane region" description="Helical" evidence="7">
    <location>
        <begin position="161"/>
        <end position="180"/>
    </location>
</feature>
<feature type="transmembrane region" description="Helical" evidence="7">
    <location>
        <begin position="218"/>
        <end position="238"/>
    </location>
</feature>
<dbReference type="Proteomes" id="UP000269289">
    <property type="component" value="Unassembled WGS sequence"/>
</dbReference>
<keyword evidence="4 7" id="KW-0812">Transmembrane</keyword>
<keyword evidence="3" id="KW-1003">Cell membrane</keyword>
<keyword evidence="5 7" id="KW-1133">Transmembrane helix</keyword>
<keyword evidence="6 7" id="KW-0472">Membrane</keyword>
<dbReference type="PANTHER" id="PTHR43744:SF12">
    <property type="entry name" value="ABC TRANSPORTER PERMEASE PROTEIN MG189-RELATED"/>
    <property type="match status" value="1"/>
</dbReference>
<reference evidence="9 10" key="1">
    <citation type="submission" date="2018-10" db="EMBL/GenBank/DDBJ databases">
        <title>Isolation, diversity and antifungal activity of actinobacteria from wheat.</title>
        <authorList>
            <person name="Han C."/>
        </authorList>
    </citation>
    <scope>NUCLEOTIDE SEQUENCE [LARGE SCALE GENOMIC DNA]</scope>
    <source>
        <strain evidence="9 10">NEAU-YY56</strain>
    </source>
</reference>
<keyword evidence="2 7" id="KW-0813">Transport</keyword>
<protein>
    <submittedName>
        <fullName evidence="9">Carbohydrate ABC transporter permease</fullName>
    </submittedName>
</protein>
<gene>
    <name evidence="9" type="ORF">EBM89_02825</name>
</gene>
<dbReference type="OrthoDB" id="148827at2"/>
<comment type="caution">
    <text evidence="9">The sequence shown here is derived from an EMBL/GenBank/DDBJ whole genome shotgun (WGS) entry which is preliminary data.</text>
</comment>
<dbReference type="EMBL" id="RFFI01000009">
    <property type="protein sequence ID" value="RMI13788.1"/>
    <property type="molecule type" value="Genomic_DNA"/>
</dbReference>
<evidence type="ECO:0000256" key="1">
    <source>
        <dbReference type="ARBA" id="ARBA00004651"/>
    </source>
</evidence>
<comment type="subcellular location">
    <subcellularLocation>
        <location evidence="1 7">Cell membrane</location>
        <topology evidence="1 7">Multi-pass membrane protein</topology>
    </subcellularLocation>
</comment>
<feature type="transmembrane region" description="Helical" evidence="7">
    <location>
        <begin position="34"/>
        <end position="56"/>
    </location>
</feature>
<evidence type="ECO:0000313" key="9">
    <source>
        <dbReference type="EMBL" id="RMI13788.1"/>
    </source>
</evidence>
<organism evidence="9 10">
    <name type="scientific">Cellulomonas triticagri</name>
    <dbReference type="NCBI Taxonomy" id="2483352"/>
    <lineage>
        <taxon>Bacteria</taxon>
        <taxon>Bacillati</taxon>
        <taxon>Actinomycetota</taxon>
        <taxon>Actinomycetes</taxon>
        <taxon>Micrococcales</taxon>
        <taxon>Cellulomonadaceae</taxon>
        <taxon>Cellulomonas</taxon>
    </lineage>
</organism>
<keyword evidence="10" id="KW-1185">Reference proteome</keyword>
<dbReference type="PROSITE" id="PS50928">
    <property type="entry name" value="ABC_TM1"/>
    <property type="match status" value="1"/>
</dbReference>
<feature type="transmembrane region" description="Helical" evidence="7">
    <location>
        <begin position="130"/>
        <end position="155"/>
    </location>
</feature>
<dbReference type="PANTHER" id="PTHR43744">
    <property type="entry name" value="ABC TRANSPORTER PERMEASE PROTEIN MG189-RELATED-RELATED"/>
    <property type="match status" value="1"/>
</dbReference>
<dbReference type="InterPro" id="IPR035906">
    <property type="entry name" value="MetI-like_sf"/>
</dbReference>
<dbReference type="GO" id="GO:0055085">
    <property type="term" value="P:transmembrane transport"/>
    <property type="evidence" value="ECO:0007669"/>
    <property type="project" value="InterPro"/>
</dbReference>
<name>A0A3M2JUF0_9CELL</name>